<name>A0A0B7B7X5_9EUPU</name>
<accession>A0A0B7B7X5</accession>
<reference evidence="1" key="1">
    <citation type="submission" date="2014-12" db="EMBL/GenBank/DDBJ databases">
        <title>Insight into the proteome of Arion vulgaris.</title>
        <authorList>
            <person name="Aradska J."/>
            <person name="Bulat T."/>
            <person name="Smidak R."/>
            <person name="Sarate P."/>
            <person name="Gangsoo J."/>
            <person name="Sialana F."/>
            <person name="Bilban M."/>
            <person name="Lubec G."/>
        </authorList>
    </citation>
    <scope>NUCLEOTIDE SEQUENCE</scope>
    <source>
        <tissue evidence="1">Skin</tissue>
    </source>
</reference>
<evidence type="ECO:0000313" key="1">
    <source>
        <dbReference type="EMBL" id="CEK88225.1"/>
    </source>
</evidence>
<proteinExistence type="predicted"/>
<sequence>MMTDARIVKNLRVVVTIEQVKGPNEVTVMKMNICPNADAKLKLIMLNRTNG</sequence>
<gene>
    <name evidence="1" type="primary">ORF163944</name>
</gene>
<dbReference type="AlphaFoldDB" id="A0A0B7B7X5"/>
<protein>
    <submittedName>
        <fullName evidence="1">Uncharacterized protein</fullName>
    </submittedName>
</protein>
<dbReference type="EMBL" id="HACG01041360">
    <property type="protein sequence ID" value="CEK88225.1"/>
    <property type="molecule type" value="Transcribed_RNA"/>
</dbReference>
<organism evidence="1">
    <name type="scientific">Arion vulgaris</name>
    <dbReference type="NCBI Taxonomy" id="1028688"/>
    <lineage>
        <taxon>Eukaryota</taxon>
        <taxon>Metazoa</taxon>
        <taxon>Spiralia</taxon>
        <taxon>Lophotrochozoa</taxon>
        <taxon>Mollusca</taxon>
        <taxon>Gastropoda</taxon>
        <taxon>Heterobranchia</taxon>
        <taxon>Euthyneura</taxon>
        <taxon>Panpulmonata</taxon>
        <taxon>Eupulmonata</taxon>
        <taxon>Stylommatophora</taxon>
        <taxon>Helicina</taxon>
        <taxon>Arionoidea</taxon>
        <taxon>Arionidae</taxon>
        <taxon>Arion</taxon>
    </lineage>
</organism>